<comment type="subcellular location">
    <subcellularLocation>
        <location evidence="1">Cell outer membrane</location>
    </subcellularLocation>
</comment>
<evidence type="ECO:0000256" key="4">
    <source>
        <dbReference type="PROSITE-ProRule" id="PRU00473"/>
    </source>
</evidence>
<evidence type="ECO:0000313" key="9">
    <source>
        <dbReference type="Proteomes" id="UP000064967"/>
    </source>
</evidence>
<dbReference type="OrthoDB" id="9805566at2"/>
<accession>A0A0K1PKE3</accession>
<dbReference type="KEGG" id="llu:AKJ09_00664"/>
<proteinExistence type="predicted"/>
<evidence type="ECO:0000256" key="3">
    <source>
        <dbReference type="ARBA" id="ARBA00023237"/>
    </source>
</evidence>
<feature type="signal peptide" evidence="6">
    <location>
        <begin position="1"/>
        <end position="26"/>
    </location>
</feature>
<dbReference type="PROSITE" id="PS51257">
    <property type="entry name" value="PROKAR_LIPOPROTEIN"/>
    <property type="match status" value="1"/>
</dbReference>
<name>A0A0K1PKE3_9BACT</name>
<dbReference type="SUPFAM" id="SSF103088">
    <property type="entry name" value="OmpA-like"/>
    <property type="match status" value="1"/>
</dbReference>
<dbReference type="InterPro" id="IPR006664">
    <property type="entry name" value="OMP_bac"/>
</dbReference>
<dbReference type="Proteomes" id="UP000064967">
    <property type="component" value="Chromosome"/>
</dbReference>
<evidence type="ECO:0000256" key="2">
    <source>
        <dbReference type="ARBA" id="ARBA00023136"/>
    </source>
</evidence>
<protein>
    <submittedName>
        <fullName evidence="8">Outer membrane protein A</fullName>
    </submittedName>
</protein>
<evidence type="ECO:0000313" key="8">
    <source>
        <dbReference type="EMBL" id="AKU94000.1"/>
    </source>
</evidence>
<dbReference type="PROSITE" id="PS51123">
    <property type="entry name" value="OMPA_2"/>
    <property type="match status" value="1"/>
</dbReference>
<dbReference type="AlphaFoldDB" id="A0A0K1PKE3"/>
<evidence type="ECO:0000256" key="6">
    <source>
        <dbReference type="SAM" id="SignalP"/>
    </source>
</evidence>
<evidence type="ECO:0000259" key="7">
    <source>
        <dbReference type="PROSITE" id="PS51123"/>
    </source>
</evidence>
<dbReference type="GO" id="GO:0009279">
    <property type="term" value="C:cell outer membrane"/>
    <property type="evidence" value="ECO:0007669"/>
    <property type="project" value="UniProtKB-SubCell"/>
</dbReference>
<dbReference type="Gene3D" id="3.30.1330.60">
    <property type="entry name" value="OmpA-like domain"/>
    <property type="match status" value="1"/>
</dbReference>
<dbReference type="RefSeq" id="WP_146645664.1">
    <property type="nucleotide sequence ID" value="NZ_CP012333.1"/>
</dbReference>
<feature type="chain" id="PRO_5005465863" evidence="6">
    <location>
        <begin position="27"/>
        <end position="290"/>
    </location>
</feature>
<dbReference type="PANTHER" id="PTHR30329">
    <property type="entry name" value="STATOR ELEMENT OF FLAGELLAR MOTOR COMPLEX"/>
    <property type="match status" value="1"/>
</dbReference>
<organism evidence="8 9">
    <name type="scientific">Labilithrix luteola</name>
    <dbReference type="NCBI Taxonomy" id="1391654"/>
    <lineage>
        <taxon>Bacteria</taxon>
        <taxon>Pseudomonadati</taxon>
        <taxon>Myxococcota</taxon>
        <taxon>Polyangia</taxon>
        <taxon>Polyangiales</taxon>
        <taxon>Labilitrichaceae</taxon>
        <taxon>Labilithrix</taxon>
    </lineage>
</organism>
<keyword evidence="9" id="KW-1185">Reference proteome</keyword>
<dbReference type="PANTHER" id="PTHR30329:SF21">
    <property type="entry name" value="LIPOPROTEIN YIAD-RELATED"/>
    <property type="match status" value="1"/>
</dbReference>
<dbReference type="STRING" id="1391654.AKJ09_00664"/>
<feature type="region of interest" description="Disordered" evidence="5">
    <location>
        <begin position="253"/>
        <end position="290"/>
    </location>
</feature>
<dbReference type="InterPro" id="IPR036737">
    <property type="entry name" value="OmpA-like_sf"/>
</dbReference>
<keyword evidence="6" id="KW-0732">Signal</keyword>
<sequence>MIRFTGSVITLALVTAVGCASSKAVAPPPELAEAKAAYAQAANGAAAQVNTAGLFEARKALDTAEQRQQQEPGAPETRDMAYIALRKSQRAEVEAQAAIAEREAQQAAVTIQQLQGERTAGNEASAELRAKSEAQQPNLQEEKDAERARGLRAKTALDNLGIASVKQDERGMVINLAGADLFAMNQSSLSSAAQDRLKPVARTLSQMPGHPIVVEGFTDNTGTDERNLELSKARAESVREYLVSQGVEANRIRAEGRGNTSPVAGNDTPEGRALNRRVEIIVQEGASQPR</sequence>
<dbReference type="Pfam" id="PF14346">
    <property type="entry name" value="DUF4398"/>
    <property type="match status" value="1"/>
</dbReference>
<dbReference type="EMBL" id="CP012333">
    <property type="protein sequence ID" value="AKU94000.1"/>
    <property type="molecule type" value="Genomic_DNA"/>
</dbReference>
<keyword evidence="2 4" id="KW-0472">Membrane</keyword>
<feature type="domain" description="OmpA-like" evidence="7">
    <location>
        <begin position="169"/>
        <end position="286"/>
    </location>
</feature>
<reference evidence="8 9" key="1">
    <citation type="submission" date="2015-08" db="EMBL/GenBank/DDBJ databases">
        <authorList>
            <person name="Babu N.S."/>
            <person name="Beckwith C.J."/>
            <person name="Beseler K.G."/>
            <person name="Brison A."/>
            <person name="Carone J.V."/>
            <person name="Caskin T.P."/>
            <person name="Diamond M."/>
            <person name="Durham M.E."/>
            <person name="Foxe J.M."/>
            <person name="Go M."/>
            <person name="Henderson B.A."/>
            <person name="Jones I.B."/>
            <person name="McGettigan J.A."/>
            <person name="Micheletti S.J."/>
            <person name="Nasrallah M.E."/>
            <person name="Ortiz D."/>
            <person name="Piller C.R."/>
            <person name="Privatt S.R."/>
            <person name="Schneider S.L."/>
            <person name="Sharp S."/>
            <person name="Smith T.C."/>
            <person name="Stanton J.D."/>
            <person name="Ullery H.E."/>
            <person name="Wilson R.J."/>
            <person name="Serrano M.G."/>
            <person name="Buck G."/>
            <person name="Lee V."/>
            <person name="Wang Y."/>
            <person name="Carvalho R."/>
            <person name="Voegtly L."/>
            <person name="Shi R."/>
            <person name="Duckworth R."/>
            <person name="Johnson A."/>
            <person name="Loviza R."/>
            <person name="Walstead R."/>
            <person name="Shah Z."/>
            <person name="Kiflezghi M."/>
            <person name="Wade K."/>
            <person name="Ball S.L."/>
            <person name="Bradley K.W."/>
            <person name="Asai D.J."/>
            <person name="Bowman C.A."/>
            <person name="Russell D.A."/>
            <person name="Pope W.H."/>
            <person name="Jacobs-Sera D."/>
            <person name="Hendrix R.W."/>
            <person name="Hatfull G.F."/>
        </authorList>
    </citation>
    <scope>NUCLEOTIDE SEQUENCE [LARGE SCALE GENOMIC DNA]</scope>
    <source>
        <strain evidence="8 9">DSM 27648</strain>
    </source>
</reference>
<evidence type="ECO:0000256" key="1">
    <source>
        <dbReference type="ARBA" id="ARBA00004442"/>
    </source>
</evidence>
<dbReference type="PRINTS" id="PR01021">
    <property type="entry name" value="OMPADOMAIN"/>
</dbReference>
<feature type="region of interest" description="Disordered" evidence="5">
    <location>
        <begin position="115"/>
        <end position="147"/>
    </location>
</feature>
<dbReference type="InterPro" id="IPR050330">
    <property type="entry name" value="Bact_OuterMem_StrucFunc"/>
</dbReference>
<dbReference type="InterPro" id="IPR025511">
    <property type="entry name" value="DUF4398"/>
</dbReference>
<dbReference type="Pfam" id="PF00691">
    <property type="entry name" value="OmpA"/>
    <property type="match status" value="1"/>
</dbReference>
<gene>
    <name evidence="8" type="ORF">AKJ09_00664</name>
</gene>
<keyword evidence="3" id="KW-0998">Cell outer membrane</keyword>
<dbReference type="InterPro" id="IPR006665">
    <property type="entry name" value="OmpA-like"/>
</dbReference>
<evidence type="ECO:0000256" key="5">
    <source>
        <dbReference type="SAM" id="MobiDB-lite"/>
    </source>
</evidence>
<dbReference type="CDD" id="cd07185">
    <property type="entry name" value="OmpA_C-like"/>
    <property type="match status" value="1"/>
</dbReference>